<comment type="caution">
    <text evidence="1">The sequence shown here is derived from an EMBL/GenBank/DDBJ whole genome shotgun (WGS) entry which is preliminary data.</text>
</comment>
<proteinExistence type="predicted"/>
<keyword evidence="2" id="KW-1185">Reference proteome</keyword>
<organism evidence="1 2">
    <name type="scientific">Actinocorallia longicatena</name>
    <dbReference type="NCBI Taxonomy" id="111803"/>
    <lineage>
        <taxon>Bacteria</taxon>
        <taxon>Bacillati</taxon>
        <taxon>Actinomycetota</taxon>
        <taxon>Actinomycetes</taxon>
        <taxon>Streptosporangiales</taxon>
        <taxon>Thermomonosporaceae</taxon>
        <taxon>Actinocorallia</taxon>
    </lineage>
</organism>
<gene>
    <name evidence="1" type="ORF">GCM10010468_38440</name>
</gene>
<evidence type="ECO:0000313" key="2">
    <source>
        <dbReference type="Proteomes" id="UP001501237"/>
    </source>
</evidence>
<sequence>MPTMRSGPASHDAQFRGFDTDALAHLIQQMRTASSAIDGWLAAHPPPPGVSSAGYRQALTVQLWINEQIGMLTRRRIYALTHQDTPDVTSVPPATPVRPAPVFESAALPPSKDLPDPPGLTDTEIGAYPDSAASMKGATSDALAVREAIQNHQPIPADVWKRIQAHAKDPDYTRTLYQQLGPAGTARLIDAAEGDKARVKALITSLTFADSKLHLDSAWVASLLAESGRLGSTSTAVQILNATPLAPHVDDALGLVEAGLVTSKAV</sequence>
<evidence type="ECO:0000313" key="1">
    <source>
        <dbReference type="EMBL" id="GAA3216408.1"/>
    </source>
</evidence>
<name>A0ABP6QB52_9ACTN</name>
<evidence type="ECO:0008006" key="3">
    <source>
        <dbReference type="Google" id="ProtNLM"/>
    </source>
</evidence>
<dbReference type="RefSeq" id="WP_344829926.1">
    <property type="nucleotide sequence ID" value="NZ_BAAAUV010000008.1"/>
</dbReference>
<reference evidence="2" key="1">
    <citation type="journal article" date="2019" name="Int. J. Syst. Evol. Microbiol.">
        <title>The Global Catalogue of Microorganisms (GCM) 10K type strain sequencing project: providing services to taxonomists for standard genome sequencing and annotation.</title>
        <authorList>
            <consortium name="The Broad Institute Genomics Platform"/>
            <consortium name="The Broad Institute Genome Sequencing Center for Infectious Disease"/>
            <person name="Wu L."/>
            <person name="Ma J."/>
        </authorList>
    </citation>
    <scope>NUCLEOTIDE SEQUENCE [LARGE SCALE GENOMIC DNA]</scope>
    <source>
        <strain evidence="2">JCM 9377</strain>
    </source>
</reference>
<protein>
    <recommendedName>
        <fullName evidence="3">HEAT repeat protein</fullName>
    </recommendedName>
</protein>
<dbReference type="EMBL" id="BAAAUV010000008">
    <property type="protein sequence ID" value="GAA3216408.1"/>
    <property type="molecule type" value="Genomic_DNA"/>
</dbReference>
<dbReference type="Proteomes" id="UP001501237">
    <property type="component" value="Unassembled WGS sequence"/>
</dbReference>
<accession>A0ABP6QB52</accession>